<dbReference type="RefSeq" id="WP_188427940.1">
    <property type="nucleotide sequence ID" value="NZ_BAABKH010000010.1"/>
</dbReference>
<evidence type="ECO:0000313" key="2">
    <source>
        <dbReference type="EMBL" id="GGF39658.1"/>
    </source>
</evidence>
<protein>
    <submittedName>
        <fullName evidence="2">Uncharacterized protein</fullName>
    </submittedName>
</protein>
<accession>A0A917BE45</accession>
<proteinExistence type="predicted"/>
<comment type="caution">
    <text evidence="2">The sequence shown here is derived from an EMBL/GenBank/DDBJ whole genome shotgun (WGS) entry which is preliminary data.</text>
</comment>
<reference evidence="2" key="2">
    <citation type="submission" date="2020-09" db="EMBL/GenBank/DDBJ databases">
        <authorList>
            <person name="Sun Q."/>
            <person name="Zhou Y."/>
        </authorList>
    </citation>
    <scope>NUCLEOTIDE SEQUENCE</scope>
    <source>
        <strain evidence="2">CGMCC 1.12160</strain>
    </source>
</reference>
<dbReference type="Proteomes" id="UP000605670">
    <property type="component" value="Unassembled WGS sequence"/>
</dbReference>
<dbReference type="EMBL" id="BMEM01000001">
    <property type="protein sequence ID" value="GGF39658.1"/>
    <property type="molecule type" value="Genomic_DNA"/>
</dbReference>
<feature type="signal peptide" evidence="1">
    <location>
        <begin position="1"/>
        <end position="31"/>
    </location>
</feature>
<dbReference type="AlphaFoldDB" id="A0A917BE45"/>
<organism evidence="2 3">
    <name type="scientific">Ornithinimicrobium tianjinense</name>
    <dbReference type="NCBI Taxonomy" id="1195761"/>
    <lineage>
        <taxon>Bacteria</taxon>
        <taxon>Bacillati</taxon>
        <taxon>Actinomycetota</taxon>
        <taxon>Actinomycetes</taxon>
        <taxon>Micrococcales</taxon>
        <taxon>Ornithinimicrobiaceae</taxon>
        <taxon>Ornithinimicrobium</taxon>
    </lineage>
</organism>
<name>A0A917BE45_9MICO</name>
<feature type="chain" id="PRO_5037618958" evidence="1">
    <location>
        <begin position="32"/>
        <end position="110"/>
    </location>
</feature>
<evidence type="ECO:0000313" key="3">
    <source>
        <dbReference type="Proteomes" id="UP000605670"/>
    </source>
</evidence>
<keyword evidence="1" id="KW-0732">Signal</keyword>
<sequence length="110" mass="10583">MGTHLTRAARALAGLGLTAGALVLTAPAASAAPTCADTLGVKVHGQHVLADYVTGLHGELVWPPAGQVGRAVAGKGAAVPGGPGPGFHFPNGFAPGASFCTGSSSPGLHP</sequence>
<evidence type="ECO:0000256" key="1">
    <source>
        <dbReference type="SAM" id="SignalP"/>
    </source>
</evidence>
<gene>
    <name evidence="2" type="ORF">GCM10011366_04100</name>
</gene>
<reference evidence="2" key="1">
    <citation type="journal article" date="2014" name="Int. J. Syst. Evol. Microbiol.">
        <title>Complete genome sequence of Corynebacterium casei LMG S-19264T (=DSM 44701T), isolated from a smear-ripened cheese.</title>
        <authorList>
            <consortium name="US DOE Joint Genome Institute (JGI-PGF)"/>
            <person name="Walter F."/>
            <person name="Albersmeier A."/>
            <person name="Kalinowski J."/>
            <person name="Ruckert C."/>
        </authorList>
    </citation>
    <scope>NUCLEOTIDE SEQUENCE</scope>
    <source>
        <strain evidence="2">CGMCC 1.12160</strain>
    </source>
</reference>
<keyword evidence="3" id="KW-1185">Reference proteome</keyword>